<feature type="domain" description="HD" evidence="13">
    <location>
        <begin position="228"/>
        <end position="329"/>
    </location>
</feature>
<proteinExistence type="inferred from homology"/>
<keyword evidence="12" id="KW-0511">Multifunctional enzyme</keyword>
<comment type="catalytic activity">
    <reaction evidence="12">
        <text>a tRNA with a 3' CCA end + 2 CTP + ATP = a tRNA with a 3' CCACCA end + 3 diphosphate</text>
        <dbReference type="Rhea" id="RHEA:76235"/>
        <dbReference type="Rhea" id="RHEA-COMP:10468"/>
        <dbReference type="Rhea" id="RHEA-COMP:18655"/>
        <dbReference type="ChEBI" id="CHEBI:30616"/>
        <dbReference type="ChEBI" id="CHEBI:33019"/>
        <dbReference type="ChEBI" id="CHEBI:37563"/>
        <dbReference type="ChEBI" id="CHEBI:83071"/>
        <dbReference type="ChEBI" id="CHEBI:195187"/>
    </reaction>
</comment>
<gene>
    <name evidence="12" type="primary">cca</name>
    <name evidence="14" type="ORF">ABUE30_15970</name>
</gene>
<keyword evidence="15" id="KW-1185">Reference proteome</keyword>
<dbReference type="Pfam" id="PF01966">
    <property type="entry name" value="HD"/>
    <property type="match status" value="1"/>
</dbReference>
<accession>A0ABW9GA14</accession>
<comment type="caution">
    <text evidence="14">The sequence shown here is derived from an EMBL/GenBank/DDBJ whole genome shotgun (WGS) entry which is preliminary data.</text>
</comment>
<dbReference type="HAMAP" id="MF_01261">
    <property type="entry name" value="CCA_bact_type1"/>
    <property type="match status" value="1"/>
</dbReference>
<reference evidence="14 15" key="1">
    <citation type="journal article" date="2013" name="Int. J. Syst. Evol. Microbiol.">
        <title>Celerinatantimonas yamalensis sp. nov., a cold-adapted diazotrophic bacterium from a cold permafrost brine.</title>
        <authorList>
            <person name="Shcherbakova V."/>
            <person name="Chuvilskaya N."/>
            <person name="Rivkina E."/>
            <person name="Demidov N."/>
            <person name="Uchaeva V."/>
            <person name="Suetin S."/>
            <person name="Suzina N."/>
            <person name="Gilichinsky D."/>
        </authorList>
    </citation>
    <scope>NUCLEOTIDE SEQUENCE [LARGE SCALE GENOMIC DNA]</scope>
    <source>
        <strain evidence="14 15">C7</strain>
    </source>
</reference>
<keyword evidence="4 12" id="KW-0548">Nucleotidyltransferase</keyword>
<evidence type="ECO:0000256" key="5">
    <source>
        <dbReference type="ARBA" id="ARBA00022723"/>
    </source>
</evidence>
<dbReference type="SUPFAM" id="SSF81301">
    <property type="entry name" value="Nucleotidyltransferase"/>
    <property type="match status" value="1"/>
</dbReference>
<evidence type="ECO:0000313" key="15">
    <source>
        <dbReference type="Proteomes" id="UP001629953"/>
    </source>
</evidence>
<comment type="cofactor">
    <cofactor evidence="12">
        <name>Mg(2+)</name>
        <dbReference type="ChEBI" id="CHEBI:18420"/>
    </cofactor>
    <text evidence="12">Magnesium is required for nucleotidyltransferase activity.</text>
</comment>
<dbReference type="InterPro" id="IPR050124">
    <property type="entry name" value="tRNA_CCA-adding_enzyme"/>
</dbReference>
<keyword evidence="11 12" id="KW-0694">RNA-binding</keyword>
<dbReference type="Proteomes" id="UP001629953">
    <property type="component" value="Unassembled WGS sequence"/>
</dbReference>
<dbReference type="Gene3D" id="1.10.3090.10">
    <property type="entry name" value="cca-adding enzyme, domain 2"/>
    <property type="match status" value="1"/>
</dbReference>
<evidence type="ECO:0000256" key="8">
    <source>
        <dbReference type="ARBA" id="ARBA00022801"/>
    </source>
</evidence>
<evidence type="ECO:0000256" key="7">
    <source>
        <dbReference type="ARBA" id="ARBA00022800"/>
    </source>
</evidence>
<evidence type="ECO:0000313" key="14">
    <source>
        <dbReference type="EMBL" id="MFM2486530.1"/>
    </source>
</evidence>
<dbReference type="PANTHER" id="PTHR47545">
    <property type="entry name" value="MULTIFUNCTIONAL CCA PROTEIN"/>
    <property type="match status" value="1"/>
</dbReference>
<organism evidence="14 15">
    <name type="scientific">Celerinatantimonas yamalensis</name>
    <dbReference type="NCBI Taxonomy" id="559956"/>
    <lineage>
        <taxon>Bacteria</taxon>
        <taxon>Pseudomonadati</taxon>
        <taxon>Pseudomonadota</taxon>
        <taxon>Gammaproteobacteria</taxon>
        <taxon>Celerinatantimonadaceae</taxon>
        <taxon>Celerinatantimonas</taxon>
    </lineage>
</organism>
<keyword evidence="1 12" id="KW-0533">Nickel</keyword>
<keyword evidence="6 12" id="KW-0547">Nucleotide-binding</keyword>
<comment type="similarity">
    <text evidence="12">Belongs to the tRNA nucleotidyltransferase/poly(A) polymerase family. Bacterial CCA-adding enzyme type 1 subfamily.</text>
</comment>
<evidence type="ECO:0000256" key="12">
    <source>
        <dbReference type="HAMAP-Rule" id="MF_01261"/>
    </source>
</evidence>
<comment type="domain">
    <text evidence="12">Comprises two domains: an N-terminal domain containing the nucleotidyltransferase activity and a C-terminal HD domain associated with both phosphodiesterase and phosphatase activities.</text>
</comment>
<keyword evidence="9 12" id="KW-0067">ATP-binding</keyword>
<dbReference type="GO" id="GO:0004810">
    <property type="term" value="F:CCA tRNA nucleotidyltransferase activity"/>
    <property type="evidence" value="ECO:0007669"/>
    <property type="project" value="UniProtKB-EC"/>
</dbReference>
<dbReference type="NCBIfam" id="NF008137">
    <property type="entry name" value="PRK10885.1"/>
    <property type="match status" value="1"/>
</dbReference>
<evidence type="ECO:0000259" key="13">
    <source>
        <dbReference type="PROSITE" id="PS51831"/>
    </source>
</evidence>
<keyword evidence="2 12" id="KW-0808">Transferase</keyword>
<comment type="cofactor">
    <cofactor evidence="12">
        <name>Ni(2+)</name>
        <dbReference type="ChEBI" id="CHEBI:49786"/>
    </cofactor>
    <text evidence="12">Nickel for phosphatase activity.</text>
</comment>
<dbReference type="InterPro" id="IPR002646">
    <property type="entry name" value="PolA_pol_head_dom"/>
</dbReference>
<dbReference type="RefSeq" id="WP_408624834.1">
    <property type="nucleotide sequence ID" value="NZ_JBEQCT010000009.1"/>
</dbReference>
<evidence type="ECO:0000256" key="9">
    <source>
        <dbReference type="ARBA" id="ARBA00022840"/>
    </source>
</evidence>
<keyword evidence="10 12" id="KW-0460">Magnesium</keyword>
<dbReference type="EMBL" id="JBEQCT010000009">
    <property type="protein sequence ID" value="MFM2486530.1"/>
    <property type="molecule type" value="Genomic_DNA"/>
</dbReference>
<evidence type="ECO:0000256" key="4">
    <source>
        <dbReference type="ARBA" id="ARBA00022695"/>
    </source>
</evidence>
<comment type="function">
    <text evidence="12">Catalyzes the addition and repair of the essential 3'-terminal CCA sequence in tRNAs without using a nucleic acid template. Adds these three nucleotides in the order of C, C, and A to the tRNA nucleotide-73, using CTP and ATP as substrates and producing inorganic pyrophosphate. tRNA 3'-terminal CCA addition is required both for tRNA processing and repair. Also involved in tRNA surveillance by mediating tandem CCA addition to generate a CCACCA at the 3' terminus of unstable tRNAs. While stable tRNAs receive only 3'-terminal CCA, unstable tRNAs are marked with CCACCA and rapidly degraded.</text>
</comment>
<dbReference type="InterPro" id="IPR012006">
    <property type="entry name" value="CCA_bact"/>
</dbReference>
<dbReference type="PROSITE" id="PS51831">
    <property type="entry name" value="HD"/>
    <property type="match status" value="1"/>
</dbReference>
<dbReference type="InterPro" id="IPR043519">
    <property type="entry name" value="NT_sf"/>
</dbReference>
<dbReference type="InterPro" id="IPR006674">
    <property type="entry name" value="HD_domain"/>
</dbReference>
<evidence type="ECO:0000256" key="3">
    <source>
        <dbReference type="ARBA" id="ARBA00022694"/>
    </source>
</evidence>
<protein>
    <recommendedName>
        <fullName evidence="12">Multifunctional CCA protein</fullName>
    </recommendedName>
    <domain>
        <recommendedName>
            <fullName evidence="12">CCA-adding enzyme</fullName>
            <ecNumber evidence="12">2.7.7.72</ecNumber>
        </recommendedName>
        <alternativeName>
            <fullName evidence="12">CCA tRNA nucleotidyltransferase</fullName>
        </alternativeName>
        <alternativeName>
            <fullName evidence="12">tRNA CCA-pyrophosphorylase</fullName>
        </alternativeName>
        <alternativeName>
            <fullName evidence="12">tRNA adenylyl-/cytidylyl-transferase</fullName>
        </alternativeName>
        <alternativeName>
            <fullName evidence="12">tRNA nucleotidyltransferase</fullName>
        </alternativeName>
        <alternativeName>
            <fullName evidence="12">tRNA-NT</fullName>
        </alternativeName>
    </domain>
    <domain>
        <recommendedName>
            <fullName evidence="12">2'-nucleotidase</fullName>
            <ecNumber evidence="12">3.1.3.-</ecNumber>
        </recommendedName>
    </domain>
    <domain>
        <recommendedName>
            <fullName evidence="12">2',3'-cyclic phosphodiesterase</fullName>
            <ecNumber evidence="12">3.1.4.-</ecNumber>
        </recommendedName>
    </domain>
    <domain>
        <recommendedName>
            <fullName evidence="12">Phosphatase</fullName>
        </recommendedName>
    </domain>
</protein>
<dbReference type="HAMAP" id="MF_01262">
    <property type="entry name" value="CCA_bact_type2"/>
    <property type="match status" value="1"/>
</dbReference>
<name>A0ABW9GA14_9GAMM</name>
<evidence type="ECO:0000256" key="1">
    <source>
        <dbReference type="ARBA" id="ARBA00022596"/>
    </source>
</evidence>
<dbReference type="EC" id="3.1.3.-" evidence="12"/>
<feature type="binding site" evidence="12">
    <location>
        <position position="91"/>
    </location>
    <ligand>
        <name>CTP</name>
        <dbReference type="ChEBI" id="CHEBI:37563"/>
    </ligand>
</feature>
<dbReference type="SUPFAM" id="SSF81891">
    <property type="entry name" value="Poly A polymerase C-terminal region-like"/>
    <property type="match status" value="1"/>
</dbReference>
<feature type="binding site" evidence="12">
    <location>
        <position position="11"/>
    </location>
    <ligand>
        <name>ATP</name>
        <dbReference type="ChEBI" id="CHEBI:30616"/>
    </ligand>
</feature>
<dbReference type="Pfam" id="PF12627">
    <property type="entry name" value="PolyA_pol_RNAbd"/>
    <property type="match status" value="1"/>
</dbReference>
<keyword evidence="3 12" id="KW-0819">tRNA processing</keyword>
<dbReference type="GO" id="GO:0016787">
    <property type="term" value="F:hydrolase activity"/>
    <property type="evidence" value="ECO:0007669"/>
    <property type="project" value="UniProtKB-KW"/>
</dbReference>
<evidence type="ECO:0000256" key="2">
    <source>
        <dbReference type="ARBA" id="ARBA00022679"/>
    </source>
</evidence>
<evidence type="ECO:0000256" key="11">
    <source>
        <dbReference type="ARBA" id="ARBA00022884"/>
    </source>
</evidence>
<keyword evidence="5 12" id="KW-0479">Metal-binding</keyword>
<feature type="binding site" evidence="12">
    <location>
        <position position="23"/>
    </location>
    <ligand>
        <name>Mg(2+)</name>
        <dbReference type="ChEBI" id="CHEBI:18420"/>
    </ligand>
</feature>
<dbReference type="InterPro" id="IPR032828">
    <property type="entry name" value="PolyA_RNA-bd"/>
</dbReference>
<keyword evidence="7 12" id="KW-0692">RNA repair</keyword>
<feature type="binding site" evidence="12">
    <location>
        <position position="140"/>
    </location>
    <ligand>
        <name>ATP</name>
        <dbReference type="ChEBI" id="CHEBI:30616"/>
    </ligand>
</feature>
<dbReference type="Pfam" id="PF01743">
    <property type="entry name" value="PolyA_pol"/>
    <property type="match status" value="1"/>
</dbReference>
<dbReference type="EC" id="2.7.7.72" evidence="12"/>
<dbReference type="PANTHER" id="PTHR47545:SF1">
    <property type="entry name" value="MULTIFUNCTIONAL CCA PROTEIN"/>
    <property type="match status" value="1"/>
</dbReference>
<feature type="binding site" evidence="12">
    <location>
        <position position="11"/>
    </location>
    <ligand>
        <name>CTP</name>
        <dbReference type="ChEBI" id="CHEBI:37563"/>
    </ligand>
</feature>
<dbReference type="PIRSF" id="PIRSF000813">
    <property type="entry name" value="CCA_bact"/>
    <property type="match status" value="1"/>
</dbReference>
<feature type="binding site" evidence="12">
    <location>
        <position position="137"/>
    </location>
    <ligand>
        <name>ATP</name>
        <dbReference type="ChEBI" id="CHEBI:30616"/>
    </ligand>
</feature>
<dbReference type="Gene3D" id="3.30.460.10">
    <property type="entry name" value="Beta Polymerase, domain 2"/>
    <property type="match status" value="1"/>
</dbReference>
<comment type="catalytic activity">
    <reaction evidence="12">
        <text>a tRNA precursor + 2 CTP + ATP = a tRNA with a 3' CCA end + 3 diphosphate</text>
        <dbReference type="Rhea" id="RHEA:14433"/>
        <dbReference type="Rhea" id="RHEA-COMP:10465"/>
        <dbReference type="Rhea" id="RHEA-COMP:10468"/>
        <dbReference type="ChEBI" id="CHEBI:30616"/>
        <dbReference type="ChEBI" id="CHEBI:33019"/>
        <dbReference type="ChEBI" id="CHEBI:37563"/>
        <dbReference type="ChEBI" id="CHEBI:74896"/>
        <dbReference type="ChEBI" id="CHEBI:83071"/>
        <dbReference type="EC" id="2.7.7.72"/>
    </reaction>
</comment>
<dbReference type="CDD" id="cd05398">
    <property type="entry name" value="NT_ClassII-CCAase"/>
    <property type="match status" value="1"/>
</dbReference>
<feature type="binding site" evidence="12">
    <location>
        <position position="8"/>
    </location>
    <ligand>
        <name>ATP</name>
        <dbReference type="ChEBI" id="CHEBI:30616"/>
    </ligand>
</feature>
<evidence type="ECO:0000256" key="6">
    <source>
        <dbReference type="ARBA" id="ARBA00022741"/>
    </source>
</evidence>
<feature type="binding site" evidence="12">
    <location>
        <position position="21"/>
    </location>
    <ligand>
        <name>Mg(2+)</name>
        <dbReference type="ChEBI" id="CHEBI:18420"/>
    </ligand>
</feature>
<feature type="binding site" evidence="12">
    <location>
        <position position="140"/>
    </location>
    <ligand>
        <name>CTP</name>
        <dbReference type="ChEBI" id="CHEBI:37563"/>
    </ligand>
</feature>
<keyword evidence="8 12" id="KW-0378">Hydrolase</keyword>
<feature type="binding site" evidence="12">
    <location>
        <position position="91"/>
    </location>
    <ligand>
        <name>ATP</name>
        <dbReference type="ChEBI" id="CHEBI:30616"/>
    </ligand>
</feature>
<evidence type="ECO:0000256" key="10">
    <source>
        <dbReference type="ARBA" id="ARBA00022842"/>
    </source>
</evidence>
<dbReference type="InterPro" id="IPR003607">
    <property type="entry name" value="HD/PDEase_dom"/>
</dbReference>
<dbReference type="EC" id="3.1.4.-" evidence="12"/>
<sequence>MQIYLVGGAVRDKRLGLAVNDRDYVVVGATAEQMKAQGFNQVGKSFPVFLHPDTGDEYALARTERKTGSGYTGFQCEFGPEISLETDLQRRDLTINAMAEDKNGRLIDPYGGLIDLELRQLRHVSSAFSEDPLRVLRVARFAARFAHLGFRIADETLLLMSQMAGSGELTSLTSERVYQEMEKALTSDSPQVFFEVLRQCGALAVILPELDALFGIPAPVYWHPEIDSGVHTLMVLEQAARLSHCSEVRFAALCHDLGKAATPKSNWPSHRGHDLLGGAIIDKLCERLTVPNNSRHLALLACRWHIIIHKQAEQSDEQLLMMFDSCDVWRKPARFSQILSVCQADIRGRLHHTEDDYPQAQILMDMFSELRQIQVQPIVQAGFKGSAIREQLRAQRLQCLAKLRAQHPY</sequence>
<dbReference type="CDD" id="cd00077">
    <property type="entry name" value="HDc"/>
    <property type="match status" value="1"/>
</dbReference>
<feature type="binding site" evidence="12">
    <location>
        <position position="8"/>
    </location>
    <ligand>
        <name>CTP</name>
        <dbReference type="ChEBI" id="CHEBI:37563"/>
    </ligand>
</feature>
<comment type="miscellaneous">
    <text evidence="12">A single active site specifically recognizes both ATP and CTP and is responsible for their addition.</text>
</comment>
<feature type="binding site" evidence="12">
    <location>
        <position position="137"/>
    </location>
    <ligand>
        <name>CTP</name>
        <dbReference type="ChEBI" id="CHEBI:37563"/>
    </ligand>
</feature>
<comment type="subunit">
    <text evidence="12">Monomer. Can also form homodimers and oligomers.</text>
</comment>